<name>A0A918WPA2_9RHOB</name>
<evidence type="ECO:0000313" key="2">
    <source>
        <dbReference type="Proteomes" id="UP000638981"/>
    </source>
</evidence>
<keyword evidence="2" id="KW-1185">Reference proteome</keyword>
<proteinExistence type="predicted"/>
<dbReference type="EMBL" id="BMYJ01000011">
    <property type="protein sequence ID" value="GHC64845.1"/>
    <property type="molecule type" value="Genomic_DNA"/>
</dbReference>
<reference evidence="1" key="2">
    <citation type="submission" date="2020-09" db="EMBL/GenBank/DDBJ databases">
        <authorList>
            <person name="Sun Q."/>
            <person name="Kim S."/>
        </authorList>
    </citation>
    <scope>NUCLEOTIDE SEQUENCE</scope>
    <source>
        <strain evidence="1">KCTC 23310</strain>
    </source>
</reference>
<reference evidence="1" key="1">
    <citation type="journal article" date="2014" name="Int. J. Syst. Evol. Microbiol.">
        <title>Complete genome sequence of Corynebacterium casei LMG S-19264T (=DSM 44701T), isolated from a smear-ripened cheese.</title>
        <authorList>
            <consortium name="US DOE Joint Genome Institute (JGI-PGF)"/>
            <person name="Walter F."/>
            <person name="Albersmeier A."/>
            <person name="Kalinowski J."/>
            <person name="Ruckert C."/>
        </authorList>
    </citation>
    <scope>NUCLEOTIDE SEQUENCE</scope>
    <source>
        <strain evidence="1">KCTC 23310</strain>
    </source>
</reference>
<accession>A0A918WPA2</accession>
<evidence type="ECO:0000313" key="1">
    <source>
        <dbReference type="EMBL" id="GHC64845.1"/>
    </source>
</evidence>
<dbReference type="RefSeq" id="WP_189412891.1">
    <property type="nucleotide sequence ID" value="NZ_BMYJ01000011.1"/>
</dbReference>
<gene>
    <name evidence="1" type="ORF">GCM10007315_31740</name>
</gene>
<dbReference type="AlphaFoldDB" id="A0A918WPA2"/>
<sequence>MAALELGPLLRLTGFDTLDVMLRYAAQFSNVPLIYSRPLSTPLFPLFGNRPIAFRLLRGAEIGASIYQLVFIQNSLVKLVEKIQFIPLTFVGVIPFRN</sequence>
<organism evidence="1 2">
    <name type="scientific">Neogemmobacter tilapiae</name>
    <dbReference type="NCBI Taxonomy" id="875041"/>
    <lineage>
        <taxon>Bacteria</taxon>
        <taxon>Pseudomonadati</taxon>
        <taxon>Pseudomonadota</taxon>
        <taxon>Alphaproteobacteria</taxon>
        <taxon>Rhodobacterales</taxon>
        <taxon>Paracoccaceae</taxon>
        <taxon>Neogemmobacter</taxon>
    </lineage>
</organism>
<dbReference type="Proteomes" id="UP000638981">
    <property type="component" value="Unassembled WGS sequence"/>
</dbReference>
<protein>
    <submittedName>
        <fullName evidence="1">Uncharacterized protein</fullName>
    </submittedName>
</protein>
<comment type="caution">
    <text evidence="1">The sequence shown here is derived from an EMBL/GenBank/DDBJ whole genome shotgun (WGS) entry which is preliminary data.</text>
</comment>